<dbReference type="Gene3D" id="3.40.30.10">
    <property type="entry name" value="Glutaredoxin"/>
    <property type="match status" value="1"/>
</dbReference>
<reference evidence="2" key="1">
    <citation type="submission" date="2023-06" db="EMBL/GenBank/DDBJ databases">
        <authorList>
            <person name="Delattre M."/>
        </authorList>
    </citation>
    <scope>NUCLEOTIDE SEQUENCE</scope>
    <source>
        <strain evidence="2">AF72</strain>
    </source>
</reference>
<protein>
    <submittedName>
        <fullName evidence="2">Uncharacterized protein</fullName>
    </submittedName>
</protein>
<dbReference type="Proteomes" id="UP001177023">
    <property type="component" value="Unassembled WGS sequence"/>
</dbReference>
<feature type="non-terminal residue" evidence="2">
    <location>
        <position position="212"/>
    </location>
</feature>
<keyword evidence="3" id="KW-1185">Reference proteome</keyword>
<proteinExistence type="predicted"/>
<dbReference type="SUPFAM" id="SSF52833">
    <property type="entry name" value="Thioredoxin-like"/>
    <property type="match status" value="1"/>
</dbReference>
<gene>
    <name evidence="2" type="ORF">MSPICULIGERA_LOCUS2185</name>
</gene>
<comment type="caution">
    <text evidence="2">The sequence shown here is derived from an EMBL/GenBank/DDBJ whole genome shotgun (WGS) entry which is preliminary data.</text>
</comment>
<accession>A0AA36C820</accession>
<feature type="region of interest" description="Disordered" evidence="1">
    <location>
        <begin position="173"/>
        <end position="212"/>
    </location>
</feature>
<evidence type="ECO:0000313" key="2">
    <source>
        <dbReference type="EMBL" id="CAJ0562639.1"/>
    </source>
</evidence>
<evidence type="ECO:0000256" key="1">
    <source>
        <dbReference type="SAM" id="MobiDB-lite"/>
    </source>
</evidence>
<feature type="compositionally biased region" description="Basic and acidic residues" evidence="1">
    <location>
        <begin position="179"/>
        <end position="189"/>
    </location>
</feature>
<dbReference type="PANTHER" id="PTHR21148">
    <property type="entry name" value="THIOREDOXIN DOMAIN-CONTAINING PROTEIN 9"/>
    <property type="match status" value="1"/>
</dbReference>
<organism evidence="2 3">
    <name type="scientific">Mesorhabditis spiculigera</name>
    <dbReference type="NCBI Taxonomy" id="96644"/>
    <lineage>
        <taxon>Eukaryota</taxon>
        <taxon>Metazoa</taxon>
        <taxon>Ecdysozoa</taxon>
        <taxon>Nematoda</taxon>
        <taxon>Chromadorea</taxon>
        <taxon>Rhabditida</taxon>
        <taxon>Rhabditina</taxon>
        <taxon>Rhabditomorpha</taxon>
        <taxon>Rhabditoidea</taxon>
        <taxon>Rhabditidae</taxon>
        <taxon>Mesorhabditinae</taxon>
        <taxon>Mesorhabditis</taxon>
    </lineage>
</organism>
<name>A0AA36C820_9BILA</name>
<dbReference type="EMBL" id="CATQJA010000655">
    <property type="protein sequence ID" value="CAJ0562639.1"/>
    <property type="molecule type" value="Genomic_DNA"/>
</dbReference>
<sequence length="212" mass="24328">MDAQQAALNNMLAGTIEVLERQVDQTLVELEKVSKDEDELAALRRRRIAEMKKTQTEKQEKIERGHGDLKNVNDVKEFFANCKKTDTVVCLLTGQNTESVQLLRLKLTKLAKIYFTTLFVEASSERVPYLFENMQFNRSRLPSIAVIKRNICVGYLYEVAGNELNVLEKRLSENGALDPQDKEQSEQRARPAKPQPTKTIRGRNYDDSDDDY</sequence>
<evidence type="ECO:0000313" key="3">
    <source>
        <dbReference type="Proteomes" id="UP001177023"/>
    </source>
</evidence>
<dbReference type="AlphaFoldDB" id="A0AA36C820"/>
<dbReference type="InterPro" id="IPR036249">
    <property type="entry name" value="Thioredoxin-like_sf"/>
</dbReference>